<keyword evidence="3" id="KW-1185">Reference proteome</keyword>
<feature type="domain" description="PAS" evidence="1">
    <location>
        <begin position="189"/>
        <end position="254"/>
    </location>
</feature>
<protein>
    <submittedName>
        <fullName evidence="2">PAS fold</fullName>
    </submittedName>
</protein>
<dbReference type="OrthoDB" id="5453436at2"/>
<dbReference type="InterPro" id="IPR029016">
    <property type="entry name" value="GAF-like_dom_sf"/>
</dbReference>
<dbReference type="RefSeq" id="WP_074215015.1">
    <property type="nucleotide sequence ID" value="NZ_FSRG01000003.1"/>
</dbReference>
<sequence length="324" mass="35722">MQNKTEPVGVEYLKDRVVRLEDQARFTLDALELAASLGDFQVSISSLHEPTLLLHEAVSRAATITPFTAAAVYLVDEGTSDFYLAYSDQHDWNDRIEAAINLFIDSGMFSFALREGRPVVVHADDLQRRVLLHVLETSSRVRGMFIGVFPEDTKNLTAIEMALLSIVCKNCASSVEVFELYKCFRSGGEDVVAFSDSLPTGVLDIDESGRILFANKIAGKLLGSVAAPQKKHFIDFLVPEERDRVESLLISCFALGVPVREYQTETLARPQSTMRTQTVLETVEGRKVVTLHVTSLKRNGAIVMRGVLAPADEMVTGVAQTKAI</sequence>
<evidence type="ECO:0000313" key="2">
    <source>
        <dbReference type="EMBL" id="SIN69685.1"/>
    </source>
</evidence>
<dbReference type="InterPro" id="IPR035965">
    <property type="entry name" value="PAS-like_dom_sf"/>
</dbReference>
<dbReference type="Gene3D" id="3.30.450.40">
    <property type="match status" value="1"/>
</dbReference>
<dbReference type="CDD" id="cd00130">
    <property type="entry name" value="PAS"/>
    <property type="match status" value="1"/>
</dbReference>
<evidence type="ECO:0000259" key="1">
    <source>
        <dbReference type="SMART" id="SM00091"/>
    </source>
</evidence>
<dbReference type="Pfam" id="PF13492">
    <property type="entry name" value="GAF_3"/>
    <property type="match status" value="1"/>
</dbReference>
<dbReference type="STRING" id="1121457.SAMN02745161_0106"/>
<gene>
    <name evidence="2" type="ORF">SAMN02745161_0106</name>
</gene>
<dbReference type="GO" id="GO:0006355">
    <property type="term" value="P:regulation of DNA-templated transcription"/>
    <property type="evidence" value="ECO:0007669"/>
    <property type="project" value="InterPro"/>
</dbReference>
<dbReference type="InterPro" id="IPR000014">
    <property type="entry name" value="PAS"/>
</dbReference>
<organism evidence="2 3">
    <name type="scientific">Halodesulfovibrio marinisediminis DSM 17456</name>
    <dbReference type="NCBI Taxonomy" id="1121457"/>
    <lineage>
        <taxon>Bacteria</taxon>
        <taxon>Pseudomonadati</taxon>
        <taxon>Thermodesulfobacteriota</taxon>
        <taxon>Desulfovibrionia</taxon>
        <taxon>Desulfovibrionales</taxon>
        <taxon>Desulfovibrionaceae</taxon>
        <taxon>Halodesulfovibrio</taxon>
    </lineage>
</organism>
<dbReference type="AlphaFoldDB" id="A0A1N6DFY3"/>
<dbReference type="Pfam" id="PF00989">
    <property type="entry name" value="PAS"/>
    <property type="match status" value="1"/>
</dbReference>
<dbReference type="Gene3D" id="3.30.450.20">
    <property type="entry name" value="PAS domain"/>
    <property type="match status" value="1"/>
</dbReference>
<reference evidence="3" key="1">
    <citation type="submission" date="2016-11" db="EMBL/GenBank/DDBJ databases">
        <authorList>
            <person name="Varghese N."/>
            <person name="Submissions S."/>
        </authorList>
    </citation>
    <scope>NUCLEOTIDE SEQUENCE [LARGE SCALE GENOMIC DNA]</scope>
    <source>
        <strain evidence="3">DSM 17456</strain>
    </source>
</reference>
<dbReference type="InterPro" id="IPR013767">
    <property type="entry name" value="PAS_fold"/>
</dbReference>
<dbReference type="SUPFAM" id="SSF55785">
    <property type="entry name" value="PYP-like sensor domain (PAS domain)"/>
    <property type="match status" value="1"/>
</dbReference>
<name>A0A1N6DFY3_9BACT</name>
<dbReference type="SUPFAM" id="SSF55781">
    <property type="entry name" value="GAF domain-like"/>
    <property type="match status" value="1"/>
</dbReference>
<accession>A0A1N6DFY3</accession>
<dbReference type="SMART" id="SM00091">
    <property type="entry name" value="PAS"/>
    <property type="match status" value="1"/>
</dbReference>
<dbReference type="Proteomes" id="UP000184694">
    <property type="component" value="Unassembled WGS sequence"/>
</dbReference>
<dbReference type="EMBL" id="FSRG01000003">
    <property type="protein sequence ID" value="SIN69685.1"/>
    <property type="molecule type" value="Genomic_DNA"/>
</dbReference>
<proteinExistence type="predicted"/>
<dbReference type="InterPro" id="IPR003018">
    <property type="entry name" value="GAF"/>
</dbReference>
<evidence type="ECO:0000313" key="3">
    <source>
        <dbReference type="Proteomes" id="UP000184694"/>
    </source>
</evidence>